<proteinExistence type="predicted"/>
<sequence length="66" mass="7235">MLSTTLSNACDLREKRTIQCSRNRAVLRGELRLVACARGEEERCSGAAVVPVGGAAELSREWEDSR</sequence>
<reference evidence="1 2" key="1">
    <citation type="submission" date="2019-11" db="EMBL/GenBank/DDBJ databases">
        <title>Whole genome sequence of Oryza granulata.</title>
        <authorList>
            <person name="Li W."/>
        </authorList>
    </citation>
    <scope>NUCLEOTIDE SEQUENCE [LARGE SCALE GENOMIC DNA]</scope>
    <source>
        <strain evidence="2">cv. Menghai</strain>
        <tissue evidence="1">Leaf</tissue>
    </source>
</reference>
<dbReference type="Proteomes" id="UP000479710">
    <property type="component" value="Unassembled WGS sequence"/>
</dbReference>
<keyword evidence="2" id="KW-1185">Reference proteome</keyword>
<protein>
    <submittedName>
        <fullName evidence="1">Uncharacterized protein</fullName>
    </submittedName>
</protein>
<name>A0A6G1E9R1_9ORYZ</name>
<dbReference type="EMBL" id="SPHZ02000004">
    <property type="protein sequence ID" value="KAF0921855.1"/>
    <property type="molecule type" value="Genomic_DNA"/>
</dbReference>
<accession>A0A6G1E9R1</accession>
<dbReference type="AlphaFoldDB" id="A0A6G1E9R1"/>
<evidence type="ECO:0000313" key="2">
    <source>
        <dbReference type="Proteomes" id="UP000479710"/>
    </source>
</evidence>
<evidence type="ECO:0000313" key="1">
    <source>
        <dbReference type="EMBL" id="KAF0921855.1"/>
    </source>
</evidence>
<organism evidence="1 2">
    <name type="scientific">Oryza meyeriana var. granulata</name>
    <dbReference type="NCBI Taxonomy" id="110450"/>
    <lineage>
        <taxon>Eukaryota</taxon>
        <taxon>Viridiplantae</taxon>
        <taxon>Streptophyta</taxon>
        <taxon>Embryophyta</taxon>
        <taxon>Tracheophyta</taxon>
        <taxon>Spermatophyta</taxon>
        <taxon>Magnoliopsida</taxon>
        <taxon>Liliopsida</taxon>
        <taxon>Poales</taxon>
        <taxon>Poaceae</taxon>
        <taxon>BOP clade</taxon>
        <taxon>Oryzoideae</taxon>
        <taxon>Oryzeae</taxon>
        <taxon>Oryzinae</taxon>
        <taxon>Oryza</taxon>
        <taxon>Oryza meyeriana</taxon>
    </lineage>
</organism>
<gene>
    <name evidence="1" type="ORF">E2562_020317</name>
</gene>
<comment type="caution">
    <text evidence="1">The sequence shown here is derived from an EMBL/GenBank/DDBJ whole genome shotgun (WGS) entry which is preliminary data.</text>
</comment>